<evidence type="ECO:0000256" key="1">
    <source>
        <dbReference type="ARBA" id="ARBA00023125"/>
    </source>
</evidence>
<name>A0AAJ5W1P1_9MICO</name>
<dbReference type="EMBL" id="CP119321">
    <property type="protein sequence ID" value="WEK13006.1"/>
    <property type="molecule type" value="Genomic_DNA"/>
</dbReference>
<dbReference type="PANTHER" id="PTHR30055:SF235">
    <property type="entry name" value="TRANSCRIPTIONAL REGULATORY PROTEIN"/>
    <property type="match status" value="1"/>
</dbReference>
<dbReference type="Proteomes" id="UP001213972">
    <property type="component" value="Chromosome"/>
</dbReference>
<accession>A0AAJ5W1P1</accession>
<dbReference type="InterPro" id="IPR036271">
    <property type="entry name" value="Tet_transcr_reg_TetR-rel_C_sf"/>
</dbReference>
<dbReference type="Gene3D" id="1.10.357.10">
    <property type="entry name" value="Tetracycline Repressor, domain 2"/>
    <property type="match status" value="1"/>
</dbReference>
<dbReference type="SUPFAM" id="SSF46689">
    <property type="entry name" value="Homeodomain-like"/>
    <property type="match status" value="1"/>
</dbReference>
<proteinExistence type="predicted"/>
<dbReference type="AlphaFoldDB" id="A0AAJ5W1P1"/>
<dbReference type="PROSITE" id="PS50977">
    <property type="entry name" value="HTH_TETR_2"/>
    <property type="match status" value="1"/>
</dbReference>
<feature type="DNA-binding region" description="H-T-H motif" evidence="2">
    <location>
        <begin position="29"/>
        <end position="48"/>
    </location>
</feature>
<sequence>MGGAKGKTREAIADAAASLFATDGYAATSVRRIAREAGADPAMVIRHYGSKEQLFLHTMQVLPGDALRFDEPWDTLGTRIVEYVLDADDRLRSVYLELIRGSDAGRIGSALSAAHEENFVAPLVEVLRGPHAELRARLVAAMVGGLMYALWIVEDENLSRTDRADVIAHYAPALQRLITPDPAA</sequence>
<dbReference type="PRINTS" id="PR00455">
    <property type="entry name" value="HTHTETR"/>
</dbReference>
<protein>
    <submittedName>
        <fullName evidence="4">TetR family transcriptional regulator</fullName>
    </submittedName>
</protein>
<keyword evidence="1 2" id="KW-0238">DNA-binding</keyword>
<dbReference type="Pfam" id="PF17920">
    <property type="entry name" value="TetR_C_16"/>
    <property type="match status" value="1"/>
</dbReference>
<evidence type="ECO:0000259" key="3">
    <source>
        <dbReference type="PROSITE" id="PS50977"/>
    </source>
</evidence>
<gene>
    <name evidence="4" type="ORF">P0Y48_11105</name>
</gene>
<reference evidence="4" key="1">
    <citation type="submission" date="2023-03" db="EMBL/GenBank/DDBJ databases">
        <title>Andean soil-derived lignocellulolytic bacterial consortium as a source of novel taxa and putative plastic-active enzymes.</title>
        <authorList>
            <person name="Diaz-Garcia L."/>
            <person name="Chuvochina M."/>
            <person name="Feuerriegel G."/>
            <person name="Bunk B."/>
            <person name="Sproer C."/>
            <person name="Streit W.R."/>
            <person name="Rodriguez L.M."/>
            <person name="Overmann J."/>
            <person name="Jimenez D.J."/>
        </authorList>
    </citation>
    <scope>NUCLEOTIDE SEQUENCE</scope>
    <source>
        <strain evidence="4">MAG 4610</strain>
    </source>
</reference>
<dbReference type="GO" id="GO:0003700">
    <property type="term" value="F:DNA-binding transcription factor activity"/>
    <property type="evidence" value="ECO:0007669"/>
    <property type="project" value="TreeGrafter"/>
</dbReference>
<dbReference type="PANTHER" id="PTHR30055">
    <property type="entry name" value="HTH-TYPE TRANSCRIPTIONAL REGULATOR RUTR"/>
    <property type="match status" value="1"/>
</dbReference>
<dbReference type="InterPro" id="IPR001647">
    <property type="entry name" value="HTH_TetR"/>
</dbReference>
<dbReference type="InterPro" id="IPR009057">
    <property type="entry name" value="Homeodomain-like_sf"/>
</dbReference>
<evidence type="ECO:0000313" key="5">
    <source>
        <dbReference type="Proteomes" id="UP001213972"/>
    </source>
</evidence>
<dbReference type="InterPro" id="IPR041678">
    <property type="entry name" value="TetR_C_16"/>
</dbReference>
<feature type="domain" description="HTH tetR-type" evidence="3">
    <location>
        <begin position="6"/>
        <end position="66"/>
    </location>
</feature>
<evidence type="ECO:0000256" key="2">
    <source>
        <dbReference type="PROSITE-ProRule" id="PRU00335"/>
    </source>
</evidence>
<dbReference type="SUPFAM" id="SSF48498">
    <property type="entry name" value="Tetracyclin repressor-like, C-terminal domain"/>
    <property type="match status" value="1"/>
</dbReference>
<dbReference type="InterPro" id="IPR050109">
    <property type="entry name" value="HTH-type_TetR-like_transc_reg"/>
</dbReference>
<dbReference type="GO" id="GO:0000976">
    <property type="term" value="F:transcription cis-regulatory region binding"/>
    <property type="evidence" value="ECO:0007669"/>
    <property type="project" value="TreeGrafter"/>
</dbReference>
<evidence type="ECO:0000313" key="4">
    <source>
        <dbReference type="EMBL" id="WEK13006.1"/>
    </source>
</evidence>
<dbReference type="Pfam" id="PF00440">
    <property type="entry name" value="TetR_N"/>
    <property type="match status" value="1"/>
</dbReference>
<organism evidence="4 5">
    <name type="scientific">Candidatus Microbacterium phytovorans</name>
    <dbReference type="NCBI Taxonomy" id="3121374"/>
    <lineage>
        <taxon>Bacteria</taxon>
        <taxon>Bacillati</taxon>
        <taxon>Actinomycetota</taxon>
        <taxon>Actinomycetes</taxon>
        <taxon>Micrococcales</taxon>
        <taxon>Microbacteriaceae</taxon>
        <taxon>Microbacterium</taxon>
    </lineage>
</organism>